<gene>
    <name evidence="1" type="ORF">BH695_0462</name>
</gene>
<protein>
    <recommendedName>
        <fullName evidence="3">Tetratricopeptide repeat protein</fullName>
    </recommendedName>
</protein>
<dbReference type="EMBL" id="CP020771">
    <property type="protein sequence ID" value="ARI79743.1"/>
    <property type="molecule type" value="Genomic_DNA"/>
</dbReference>
<reference evidence="1 2" key="1">
    <citation type="journal article" date="2018" name="Harmful Algae">
        <title>The highly heterogeneous methylated genomes and diverse restriction-modification systems of bloom-forming Microcystis.</title>
        <authorList>
            <person name="Zhao L."/>
            <person name="Song Y."/>
            <person name="Li L."/>
            <person name="Gan N."/>
            <person name="Brand J.J."/>
            <person name="Song L."/>
        </authorList>
    </citation>
    <scope>NUCLEOTIDE SEQUENCE [LARGE SCALE GENOMIC DNA]</scope>
    <source>
        <strain evidence="1 2">PCC 7806SL</strain>
    </source>
</reference>
<evidence type="ECO:0000313" key="2">
    <source>
        <dbReference type="Proteomes" id="UP000192439"/>
    </source>
</evidence>
<evidence type="ECO:0008006" key="3">
    <source>
        <dbReference type="Google" id="ProtNLM"/>
    </source>
</evidence>
<name>A0AB33BLT7_MICA7</name>
<sequence length="49" mass="5830">MWVSYRDLGEKPKALEDFKKAAELYKQQNRKEDYQDAIDRINELLGGRV</sequence>
<dbReference type="Proteomes" id="UP000192439">
    <property type="component" value="Chromosome"/>
</dbReference>
<proteinExistence type="predicted"/>
<dbReference type="RefSeq" id="WP_002742320.1">
    <property type="nucleotide sequence ID" value="NZ_CP020771.1"/>
</dbReference>
<keyword evidence="2" id="KW-1185">Reference proteome</keyword>
<organism evidence="1 2">
    <name type="scientific">Microcystis aeruginosa PCC 7806SL</name>
    <dbReference type="NCBI Taxonomy" id="1903187"/>
    <lineage>
        <taxon>Bacteria</taxon>
        <taxon>Bacillati</taxon>
        <taxon>Cyanobacteriota</taxon>
        <taxon>Cyanophyceae</taxon>
        <taxon>Oscillatoriophycideae</taxon>
        <taxon>Chroococcales</taxon>
        <taxon>Microcystaceae</taxon>
        <taxon>Microcystis</taxon>
    </lineage>
</organism>
<accession>A0AB33BLT7</accession>
<dbReference type="AlphaFoldDB" id="A0AB33BLT7"/>
<evidence type="ECO:0000313" key="1">
    <source>
        <dbReference type="EMBL" id="ARI79743.1"/>
    </source>
</evidence>